<evidence type="ECO:0000256" key="1">
    <source>
        <dbReference type="ARBA" id="ARBA00022801"/>
    </source>
</evidence>
<dbReference type="Proteomes" id="UP000194151">
    <property type="component" value="Chromosome"/>
</dbReference>
<evidence type="ECO:0000313" key="3">
    <source>
        <dbReference type="EMBL" id="ARP82257.1"/>
    </source>
</evidence>
<protein>
    <submittedName>
        <fullName evidence="3">Hydrolase</fullName>
    </submittedName>
</protein>
<dbReference type="KEGG" id="bgv:CAL12_16495"/>
<feature type="domain" description="AB hydrolase-1" evidence="2">
    <location>
        <begin position="51"/>
        <end position="295"/>
    </location>
</feature>
<evidence type="ECO:0000313" key="4">
    <source>
        <dbReference type="Proteomes" id="UP000194151"/>
    </source>
</evidence>
<dbReference type="Pfam" id="PF00561">
    <property type="entry name" value="Abhydrolase_1"/>
    <property type="match status" value="1"/>
</dbReference>
<dbReference type="Gene3D" id="3.40.50.1820">
    <property type="entry name" value="alpha/beta hydrolase"/>
    <property type="match status" value="1"/>
</dbReference>
<dbReference type="PANTHER" id="PTHR43329">
    <property type="entry name" value="EPOXIDE HYDROLASE"/>
    <property type="match status" value="1"/>
</dbReference>
<evidence type="ECO:0000259" key="2">
    <source>
        <dbReference type="Pfam" id="PF00561"/>
    </source>
</evidence>
<organism evidence="3 4">
    <name type="scientific">Bordetella genomosp. 8</name>
    <dbReference type="NCBI Taxonomy" id="1416806"/>
    <lineage>
        <taxon>Bacteria</taxon>
        <taxon>Pseudomonadati</taxon>
        <taxon>Pseudomonadota</taxon>
        <taxon>Betaproteobacteria</taxon>
        <taxon>Burkholderiales</taxon>
        <taxon>Alcaligenaceae</taxon>
        <taxon>Bordetella</taxon>
    </lineage>
</organism>
<gene>
    <name evidence="3" type="ORF">CAL12_16495</name>
</gene>
<name>A0A1W6YMG4_9BORD</name>
<dbReference type="EMBL" id="CP021108">
    <property type="protein sequence ID" value="ARP82257.1"/>
    <property type="molecule type" value="Genomic_DNA"/>
</dbReference>
<keyword evidence="4" id="KW-1185">Reference proteome</keyword>
<dbReference type="InterPro" id="IPR000639">
    <property type="entry name" value="Epox_hydrolase-like"/>
</dbReference>
<dbReference type="InterPro" id="IPR000073">
    <property type="entry name" value="AB_hydrolase_1"/>
</dbReference>
<dbReference type="InterPro" id="IPR029058">
    <property type="entry name" value="AB_hydrolase_fold"/>
</dbReference>
<dbReference type="RefSeq" id="WP_232464544.1">
    <property type="nucleotide sequence ID" value="NZ_CP021108.1"/>
</dbReference>
<dbReference type="STRING" id="1416806.CAL12_16495"/>
<dbReference type="PRINTS" id="PR00412">
    <property type="entry name" value="EPOXHYDRLASE"/>
</dbReference>
<reference evidence="3 4" key="1">
    <citation type="submission" date="2017-05" db="EMBL/GenBank/DDBJ databases">
        <title>Complete and WGS of Bordetella genogroups.</title>
        <authorList>
            <person name="Spilker T."/>
            <person name="LiPuma J."/>
        </authorList>
    </citation>
    <scope>NUCLEOTIDE SEQUENCE [LARGE SCALE GENOMIC DNA]</scope>
    <source>
        <strain evidence="3 4">AU19157</strain>
    </source>
</reference>
<keyword evidence="1 3" id="KW-0378">Hydrolase</keyword>
<sequence>MNTTASASARVLDCGPASLPDPRFEGYSHRFQTVEGIRMHYVEAGDRERDTVVLVAGYPQSWYAWRKVIPALAERYHVIAPDLPGQGDSDRPLEGYDTRTLAERLHGLLAVLGLRHYHLAAHDVGAWVAYPYAMLFGDEVRRLALFDAGIPGITLPDALPAAPDRAWRTWHFAFHAVPDLPESLITGKEEIYLDWFLRRKAANPQSFTEADMAEYLRLFTKEGGLRAGLAYYRAAHLSARQNRELNSKGRLQIPLLAVSADQGSIPDMAGPLRAYADDVRGVLITHCGHFIPEEQPAAATAALLDFFGDAQARESVA</sequence>
<proteinExistence type="predicted"/>
<dbReference type="AlphaFoldDB" id="A0A1W6YMG4"/>
<dbReference type="SUPFAM" id="SSF53474">
    <property type="entry name" value="alpha/beta-Hydrolases"/>
    <property type="match status" value="1"/>
</dbReference>
<dbReference type="GO" id="GO:0016787">
    <property type="term" value="F:hydrolase activity"/>
    <property type="evidence" value="ECO:0007669"/>
    <property type="project" value="UniProtKB-KW"/>
</dbReference>
<accession>A0A1W6YMG4</accession>